<sequence>MTATDVSSPFVDDVLTALRERDLAPFDAAGDRLVERFERAPRSEREAVVVGLAPALGDAPLPYGARLGQHVGRMLITDGDVTPVLGALVERACQVMESTQRFAALHRELLGDEPDLPWTDEDHQRLLRAGAASRVDDLDELVLSWRAAPMVVQVVLILSQRGDVRRALTQRDRLMAAAVATADTLHGFCPDLIGLLRILDDETLVVLHRATGAAFCVTISGIATNFQLHTLLAAHVVPLLPAPRRGLLRRRDTSVLPDVPTPEMTAAADGSGPWYPDGGMVGVVTLIDGNGKWILHELRPDTIPLVDGVRVVVLDPLLGGRAWDVGRHYPLLRATVDVVPLPADEARSWLSRVAPAS</sequence>
<evidence type="ECO:0000313" key="1">
    <source>
        <dbReference type="EMBL" id="MBB2923226.1"/>
    </source>
</evidence>
<comment type="caution">
    <text evidence="1">The sequence shown here is derived from an EMBL/GenBank/DDBJ whole genome shotgun (WGS) entry which is preliminary data.</text>
</comment>
<evidence type="ECO:0000313" key="2">
    <source>
        <dbReference type="Proteomes" id="UP000518206"/>
    </source>
</evidence>
<reference evidence="1 2" key="2">
    <citation type="submission" date="2020-08" db="EMBL/GenBank/DDBJ databases">
        <authorList>
            <person name="Partida-Martinez L."/>
            <person name="Huntemann M."/>
            <person name="Clum A."/>
            <person name="Wang J."/>
            <person name="Palaniappan K."/>
            <person name="Ritter S."/>
            <person name="Chen I.-M."/>
            <person name="Stamatis D."/>
            <person name="Reddy T."/>
            <person name="O'Malley R."/>
            <person name="Daum C."/>
            <person name="Shapiro N."/>
            <person name="Ivanova N."/>
            <person name="Kyrpides N."/>
            <person name="Woyke T."/>
        </authorList>
    </citation>
    <scope>NUCLEOTIDE SEQUENCE [LARGE SCALE GENOMIC DNA]</scope>
    <source>
        <strain evidence="1 2">RAS26</strain>
    </source>
</reference>
<name>A0A7W4UFH3_9CELL</name>
<dbReference type="Proteomes" id="UP000518206">
    <property type="component" value="Unassembled WGS sequence"/>
</dbReference>
<protein>
    <submittedName>
        <fullName evidence="1">Uncharacterized protein</fullName>
    </submittedName>
</protein>
<reference evidence="1 2" key="1">
    <citation type="submission" date="2020-08" db="EMBL/GenBank/DDBJ databases">
        <title>The Agave Microbiome: Exploring the role of microbial communities in plant adaptations to desert environments.</title>
        <authorList>
            <person name="Partida-Martinez L.P."/>
        </authorList>
    </citation>
    <scope>NUCLEOTIDE SEQUENCE [LARGE SCALE GENOMIC DNA]</scope>
    <source>
        <strain evidence="1 2">RAS26</strain>
    </source>
</reference>
<gene>
    <name evidence="1" type="ORF">FHR80_002151</name>
</gene>
<dbReference type="EMBL" id="JACHVX010000003">
    <property type="protein sequence ID" value="MBB2923226.1"/>
    <property type="molecule type" value="Genomic_DNA"/>
</dbReference>
<accession>A0A7W4UFH3</accession>
<dbReference type="AlphaFoldDB" id="A0A7W4UFH3"/>
<organism evidence="1 2">
    <name type="scientific">Cellulomonas cellasea</name>
    <dbReference type="NCBI Taxonomy" id="43670"/>
    <lineage>
        <taxon>Bacteria</taxon>
        <taxon>Bacillati</taxon>
        <taxon>Actinomycetota</taxon>
        <taxon>Actinomycetes</taxon>
        <taxon>Micrococcales</taxon>
        <taxon>Cellulomonadaceae</taxon>
        <taxon>Cellulomonas</taxon>
    </lineage>
</organism>
<proteinExistence type="predicted"/>
<dbReference type="RefSeq" id="WP_183296098.1">
    <property type="nucleotide sequence ID" value="NZ_JACHVX010000003.1"/>
</dbReference>